<evidence type="ECO:0000313" key="4">
    <source>
        <dbReference type="Proteomes" id="UP000011087"/>
    </source>
</evidence>
<dbReference type="GeneID" id="17306246"/>
<dbReference type="EnsemblProtists" id="EKX49590">
    <property type="protein sequence ID" value="EKX49590"/>
    <property type="gene ID" value="GUITHDRAFT_104551"/>
</dbReference>
<dbReference type="RefSeq" id="XP_005836570.1">
    <property type="nucleotide sequence ID" value="XM_005836513.1"/>
</dbReference>
<reference evidence="4" key="2">
    <citation type="submission" date="2012-11" db="EMBL/GenBank/DDBJ databases">
        <authorList>
            <person name="Kuo A."/>
            <person name="Curtis B.A."/>
            <person name="Tanifuji G."/>
            <person name="Burki F."/>
            <person name="Gruber A."/>
            <person name="Irimia M."/>
            <person name="Maruyama S."/>
            <person name="Arias M.C."/>
            <person name="Ball S.G."/>
            <person name="Gile G.H."/>
            <person name="Hirakawa Y."/>
            <person name="Hopkins J.F."/>
            <person name="Rensing S.A."/>
            <person name="Schmutz J."/>
            <person name="Symeonidi A."/>
            <person name="Elias M."/>
            <person name="Eveleigh R.J."/>
            <person name="Herman E.K."/>
            <person name="Klute M.J."/>
            <person name="Nakayama T."/>
            <person name="Obornik M."/>
            <person name="Reyes-Prieto A."/>
            <person name="Armbrust E.V."/>
            <person name="Aves S.J."/>
            <person name="Beiko R.G."/>
            <person name="Coutinho P."/>
            <person name="Dacks J.B."/>
            <person name="Durnford D.G."/>
            <person name="Fast N.M."/>
            <person name="Green B.R."/>
            <person name="Grisdale C."/>
            <person name="Hempe F."/>
            <person name="Henrissat B."/>
            <person name="Hoppner M.P."/>
            <person name="Ishida K.-I."/>
            <person name="Kim E."/>
            <person name="Koreny L."/>
            <person name="Kroth P.G."/>
            <person name="Liu Y."/>
            <person name="Malik S.-B."/>
            <person name="Maier U.G."/>
            <person name="McRose D."/>
            <person name="Mock T."/>
            <person name="Neilson J.A."/>
            <person name="Onodera N.T."/>
            <person name="Poole A.M."/>
            <person name="Pritham E.J."/>
            <person name="Richards T.A."/>
            <person name="Rocap G."/>
            <person name="Roy S.W."/>
            <person name="Sarai C."/>
            <person name="Schaack S."/>
            <person name="Shirato S."/>
            <person name="Slamovits C.H."/>
            <person name="Spencer D.F."/>
            <person name="Suzuki S."/>
            <person name="Worden A.Z."/>
            <person name="Zauner S."/>
            <person name="Barry K."/>
            <person name="Bell C."/>
            <person name="Bharti A.K."/>
            <person name="Crow J.A."/>
            <person name="Grimwood J."/>
            <person name="Kramer R."/>
            <person name="Lindquist E."/>
            <person name="Lucas S."/>
            <person name="Salamov A."/>
            <person name="McFadden G.I."/>
            <person name="Lane C.E."/>
            <person name="Keeling P.J."/>
            <person name="Gray M.W."/>
            <person name="Grigoriev I.V."/>
            <person name="Archibald J.M."/>
        </authorList>
    </citation>
    <scope>NUCLEOTIDE SEQUENCE</scope>
    <source>
        <strain evidence="4">CCMP2712</strain>
    </source>
</reference>
<evidence type="ECO:0000256" key="1">
    <source>
        <dbReference type="SAM" id="MobiDB-lite"/>
    </source>
</evidence>
<sequence>MNGGLSSGKGKRLRRTVSVRQNLVETDFFWAFDKEDDVEQQSPTLTPRTDRYTGLRTRRAGPFETRRRQNHEYKPEFDASGKVYTKLQLGLYPEFQS</sequence>
<gene>
    <name evidence="2" type="ORF">GUITHDRAFT_104551</name>
</gene>
<dbReference type="HOGENOM" id="CLU_2351103_0_0_1"/>
<evidence type="ECO:0000313" key="3">
    <source>
        <dbReference type="EnsemblProtists" id="EKX49590"/>
    </source>
</evidence>
<name>L1JN22_GUITC</name>
<evidence type="ECO:0000313" key="2">
    <source>
        <dbReference type="EMBL" id="EKX49590.1"/>
    </source>
</evidence>
<dbReference type="EMBL" id="JH992981">
    <property type="protein sequence ID" value="EKX49590.1"/>
    <property type="molecule type" value="Genomic_DNA"/>
</dbReference>
<keyword evidence="4" id="KW-1185">Reference proteome</keyword>
<proteinExistence type="predicted"/>
<reference evidence="2 4" key="1">
    <citation type="journal article" date="2012" name="Nature">
        <title>Algal genomes reveal evolutionary mosaicism and the fate of nucleomorphs.</title>
        <authorList>
            <consortium name="DOE Joint Genome Institute"/>
            <person name="Curtis B.A."/>
            <person name="Tanifuji G."/>
            <person name="Burki F."/>
            <person name="Gruber A."/>
            <person name="Irimia M."/>
            <person name="Maruyama S."/>
            <person name="Arias M.C."/>
            <person name="Ball S.G."/>
            <person name="Gile G.H."/>
            <person name="Hirakawa Y."/>
            <person name="Hopkins J.F."/>
            <person name="Kuo A."/>
            <person name="Rensing S.A."/>
            <person name="Schmutz J."/>
            <person name="Symeonidi A."/>
            <person name="Elias M."/>
            <person name="Eveleigh R.J."/>
            <person name="Herman E.K."/>
            <person name="Klute M.J."/>
            <person name="Nakayama T."/>
            <person name="Obornik M."/>
            <person name="Reyes-Prieto A."/>
            <person name="Armbrust E.V."/>
            <person name="Aves S.J."/>
            <person name="Beiko R.G."/>
            <person name="Coutinho P."/>
            <person name="Dacks J.B."/>
            <person name="Durnford D.G."/>
            <person name="Fast N.M."/>
            <person name="Green B.R."/>
            <person name="Grisdale C.J."/>
            <person name="Hempel F."/>
            <person name="Henrissat B."/>
            <person name="Hoppner M.P."/>
            <person name="Ishida K."/>
            <person name="Kim E."/>
            <person name="Koreny L."/>
            <person name="Kroth P.G."/>
            <person name="Liu Y."/>
            <person name="Malik S.B."/>
            <person name="Maier U.G."/>
            <person name="McRose D."/>
            <person name="Mock T."/>
            <person name="Neilson J.A."/>
            <person name="Onodera N.T."/>
            <person name="Poole A.M."/>
            <person name="Pritham E.J."/>
            <person name="Richards T.A."/>
            <person name="Rocap G."/>
            <person name="Roy S.W."/>
            <person name="Sarai C."/>
            <person name="Schaack S."/>
            <person name="Shirato S."/>
            <person name="Slamovits C.H."/>
            <person name="Spencer D.F."/>
            <person name="Suzuki S."/>
            <person name="Worden A.Z."/>
            <person name="Zauner S."/>
            <person name="Barry K."/>
            <person name="Bell C."/>
            <person name="Bharti A.K."/>
            <person name="Crow J.A."/>
            <person name="Grimwood J."/>
            <person name="Kramer R."/>
            <person name="Lindquist E."/>
            <person name="Lucas S."/>
            <person name="Salamov A."/>
            <person name="McFadden G.I."/>
            <person name="Lane C.E."/>
            <person name="Keeling P.J."/>
            <person name="Gray M.W."/>
            <person name="Grigoriev I.V."/>
            <person name="Archibald J.M."/>
        </authorList>
    </citation>
    <scope>NUCLEOTIDE SEQUENCE</scope>
    <source>
        <strain evidence="2 4">CCMP2712</strain>
    </source>
</reference>
<organism evidence="2">
    <name type="scientific">Guillardia theta (strain CCMP2712)</name>
    <name type="common">Cryptophyte</name>
    <dbReference type="NCBI Taxonomy" id="905079"/>
    <lineage>
        <taxon>Eukaryota</taxon>
        <taxon>Cryptophyceae</taxon>
        <taxon>Pyrenomonadales</taxon>
        <taxon>Geminigeraceae</taxon>
        <taxon>Guillardia</taxon>
    </lineage>
</organism>
<accession>L1JN22</accession>
<dbReference type="PaxDb" id="55529-EKX49590"/>
<dbReference type="AlphaFoldDB" id="L1JN22"/>
<dbReference type="KEGG" id="gtt:GUITHDRAFT_104551"/>
<dbReference type="Proteomes" id="UP000011087">
    <property type="component" value="Unassembled WGS sequence"/>
</dbReference>
<feature type="region of interest" description="Disordered" evidence="1">
    <location>
        <begin position="39"/>
        <end position="72"/>
    </location>
</feature>
<protein>
    <submittedName>
        <fullName evidence="2 3">Uncharacterized protein</fullName>
    </submittedName>
</protein>
<reference evidence="3" key="3">
    <citation type="submission" date="2016-03" db="UniProtKB">
        <authorList>
            <consortium name="EnsemblProtists"/>
        </authorList>
    </citation>
    <scope>IDENTIFICATION</scope>
</reference>